<sequence>MISMQALSVQSLPAWRTPLKDPRAPAADEKSPGFGLPSLSEMRDSARSMQKELAAKKVESVRQRRDALMLMVKIDPKAALKMTAELAKELKAAVKDFVDAGGKNPTMGEMKMMQRDAQEAREAADAAVEGLPVEDAAVDDAGLEAKTEAETAKMDVEMKRAHAAYEAAYATAFGVADDKDARADRLEAVVSAAMSDAGFFEQVKLAMGELKEAREKIKADWAHLKAPNKDDWKVADKAMAELEKEIDMAPTGAPEISDAPRIVTA</sequence>
<evidence type="ECO:0000313" key="3">
    <source>
        <dbReference type="Proteomes" id="UP001596152"/>
    </source>
</evidence>
<comment type="caution">
    <text evidence="2">The sequence shown here is derived from an EMBL/GenBank/DDBJ whole genome shotgun (WGS) entry which is preliminary data.</text>
</comment>
<dbReference type="Proteomes" id="UP001596152">
    <property type="component" value="Unassembled WGS sequence"/>
</dbReference>
<organism evidence="2 3">
    <name type="scientific">Brevundimonas staleyi</name>
    <dbReference type="NCBI Taxonomy" id="74326"/>
    <lineage>
        <taxon>Bacteria</taxon>
        <taxon>Pseudomonadati</taxon>
        <taxon>Pseudomonadota</taxon>
        <taxon>Alphaproteobacteria</taxon>
        <taxon>Caulobacterales</taxon>
        <taxon>Caulobacteraceae</taxon>
        <taxon>Brevundimonas</taxon>
    </lineage>
</organism>
<accession>A0ABW0FRA0</accession>
<feature type="region of interest" description="Disordered" evidence="1">
    <location>
        <begin position="13"/>
        <end position="39"/>
    </location>
</feature>
<name>A0ABW0FRA0_9CAUL</name>
<reference evidence="3" key="1">
    <citation type="journal article" date="2019" name="Int. J. Syst. Evol. Microbiol.">
        <title>The Global Catalogue of Microorganisms (GCM) 10K type strain sequencing project: providing services to taxonomists for standard genome sequencing and annotation.</title>
        <authorList>
            <consortium name="The Broad Institute Genomics Platform"/>
            <consortium name="The Broad Institute Genome Sequencing Center for Infectious Disease"/>
            <person name="Wu L."/>
            <person name="Ma J."/>
        </authorList>
    </citation>
    <scope>NUCLEOTIDE SEQUENCE [LARGE SCALE GENOMIC DNA]</scope>
    <source>
        <strain evidence="3">JCM 12125</strain>
    </source>
</reference>
<evidence type="ECO:0000313" key="2">
    <source>
        <dbReference type="EMBL" id="MFC5343927.1"/>
    </source>
</evidence>
<dbReference type="EMBL" id="JBHSLF010000016">
    <property type="protein sequence ID" value="MFC5343927.1"/>
    <property type="molecule type" value="Genomic_DNA"/>
</dbReference>
<proteinExistence type="predicted"/>
<dbReference type="RefSeq" id="WP_374037636.1">
    <property type="nucleotide sequence ID" value="NZ_CP169082.1"/>
</dbReference>
<feature type="compositionally biased region" description="Basic and acidic residues" evidence="1">
    <location>
        <begin position="18"/>
        <end position="31"/>
    </location>
</feature>
<evidence type="ECO:0000256" key="1">
    <source>
        <dbReference type="SAM" id="MobiDB-lite"/>
    </source>
</evidence>
<gene>
    <name evidence="2" type="ORF">ACFPIE_08385</name>
</gene>
<keyword evidence="3" id="KW-1185">Reference proteome</keyword>
<protein>
    <submittedName>
        <fullName evidence="2">Uncharacterized protein</fullName>
    </submittedName>
</protein>